<evidence type="ECO:0000313" key="1">
    <source>
        <dbReference type="EMBL" id="RTQ90922.1"/>
    </source>
</evidence>
<proteinExistence type="predicted"/>
<gene>
    <name evidence="1" type="ORF">EKL94_05275</name>
</gene>
<evidence type="ECO:0000313" key="2">
    <source>
        <dbReference type="Proteomes" id="UP000271705"/>
    </source>
</evidence>
<comment type="caution">
    <text evidence="1">The sequence shown here is derived from an EMBL/GenBank/DDBJ whole genome shotgun (WGS) entry which is preliminary data.</text>
</comment>
<protein>
    <recommendedName>
        <fullName evidence="3">AbiEi antitoxin C-terminal domain-containing protein</fullName>
    </recommendedName>
</protein>
<sequence length="308" mass="34165">MKNDLRDRAVIDATAELIDVFQLTLLTASQELPSTRCISHASLVPIIQRTQKALTSGTFRTYSAIRIIAVLENAELLRRLPLTSPRGRPVKIYALGFNETSWPSALEVIQAYRPAGTLCYFSALELHGLTTQPTPHYHLAEFRPGIASSAVEPPAESSDKPQSLGVEVFTLEDVKCFLTSRDPNNLQGIQRRQLHSQCTVRVTTLEQTLLDCLHRPRSAGGPAVVFEAWASGLPRSNAAKLWALLDSIQNPNLMRRAGYMLEYHQTTSALLDQIRSALRGFSTDQPPESLLPGIPYSNTANDWHLRTP</sequence>
<name>A0A431UN36_STEMA</name>
<evidence type="ECO:0008006" key="3">
    <source>
        <dbReference type="Google" id="ProtNLM"/>
    </source>
</evidence>
<dbReference type="Proteomes" id="UP000271705">
    <property type="component" value="Unassembled WGS sequence"/>
</dbReference>
<reference evidence="1 2" key="1">
    <citation type="submission" date="2018-12" db="EMBL/GenBank/DDBJ databases">
        <authorList>
            <person name="Kartti S."/>
            <person name="Manni A."/>
            <person name="Chemao El Fihri M.W."/>
            <person name="Laamarti M."/>
            <person name="Temsamani L."/>
            <person name="El Jamali J.E."/>
            <person name="Ouadghiri M."/>
            <person name="Ibrahimi A."/>
            <person name="Filati-Maltouf A."/>
        </authorList>
    </citation>
    <scope>NUCLEOTIDE SEQUENCE [LARGE SCALE GENOMIC DNA]</scope>
    <source>
        <strain evidence="1 2">MDMC339</strain>
    </source>
</reference>
<dbReference type="RefSeq" id="WP_126928272.1">
    <property type="nucleotide sequence ID" value="NZ_RXLZ01000010.1"/>
</dbReference>
<dbReference type="EMBL" id="RXLZ01000010">
    <property type="protein sequence ID" value="RTQ90922.1"/>
    <property type="molecule type" value="Genomic_DNA"/>
</dbReference>
<dbReference type="AlphaFoldDB" id="A0A431UN36"/>
<accession>A0A431UN36</accession>
<organism evidence="1 2">
    <name type="scientific">Stenotrophomonas maltophilia</name>
    <name type="common">Pseudomonas maltophilia</name>
    <name type="synonym">Xanthomonas maltophilia</name>
    <dbReference type="NCBI Taxonomy" id="40324"/>
    <lineage>
        <taxon>Bacteria</taxon>
        <taxon>Pseudomonadati</taxon>
        <taxon>Pseudomonadota</taxon>
        <taxon>Gammaproteobacteria</taxon>
        <taxon>Lysobacterales</taxon>
        <taxon>Lysobacteraceae</taxon>
        <taxon>Stenotrophomonas</taxon>
        <taxon>Stenotrophomonas maltophilia group</taxon>
    </lineage>
</organism>